<evidence type="ECO:0000313" key="1">
    <source>
        <dbReference type="EMBL" id="WMV28979.1"/>
    </source>
</evidence>
<organism evidence="1 2">
    <name type="scientific">Solanum verrucosum</name>
    <dbReference type="NCBI Taxonomy" id="315347"/>
    <lineage>
        <taxon>Eukaryota</taxon>
        <taxon>Viridiplantae</taxon>
        <taxon>Streptophyta</taxon>
        <taxon>Embryophyta</taxon>
        <taxon>Tracheophyta</taxon>
        <taxon>Spermatophyta</taxon>
        <taxon>Magnoliopsida</taxon>
        <taxon>eudicotyledons</taxon>
        <taxon>Gunneridae</taxon>
        <taxon>Pentapetalae</taxon>
        <taxon>asterids</taxon>
        <taxon>lamiids</taxon>
        <taxon>Solanales</taxon>
        <taxon>Solanaceae</taxon>
        <taxon>Solanoideae</taxon>
        <taxon>Solaneae</taxon>
        <taxon>Solanum</taxon>
    </lineage>
</organism>
<dbReference type="EMBL" id="CP133616">
    <property type="protein sequence ID" value="WMV28979.1"/>
    <property type="molecule type" value="Genomic_DNA"/>
</dbReference>
<dbReference type="Proteomes" id="UP001234989">
    <property type="component" value="Chromosome 5"/>
</dbReference>
<dbReference type="AlphaFoldDB" id="A0AAF0QRQ7"/>
<accession>A0AAF0QRQ7</accession>
<protein>
    <submittedName>
        <fullName evidence="1">Uncharacterized protein</fullName>
    </submittedName>
</protein>
<proteinExistence type="predicted"/>
<name>A0AAF0QRQ7_SOLVR</name>
<evidence type="ECO:0000313" key="2">
    <source>
        <dbReference type="Proteomes" id="UP001234989"/>
    </source>
</evidence>
<feature type="non-terminal residue" evidence="1">
    <location>
        <position position="1"/>
    </location>
</feature>
<reference evidence="1" key="1">
    <citation type="submission" date="2023-08" db="EMBL/GenBank/DDBJ databases">
        <title>A de novo genome assembly of Solanum verrucosum Schlechtendal, a Mexican diploid species geographically isolated from the other diploid A-genome species in potato relatives.</title>
        <authorList>
            <person name="Hosaka K."/>
        </authorList>
    </citation>
    <scope>NUCLEOTIDE SEQUENCE</scope>
    <source>
        <tissue evidence="1">Young leaves</tissue>
    </source>
</reference>
<sequence>AFLNPTTQLLKGIAYSYELEIAQTQRHWKNHSKSYPTISGSTPNSS</sequence>
<gene>
    <name evidence="1" type="ORF">MTR67_022364</name>
</gene>
<keyword evidence="2" id="KW-1185">Reference proteome</keyword>